<evidence type="ECO:0000313" key="4">
    <source>
        <dbReference type="Proteomes" id="UP000199226"/>
    </source>
</evidence>
<keyword evidence="4" id="KW-1185">Reference proteome</keyword>
<dbReference type="RefSeq" id="WP_176767697.1">
    <property type="nucleotide sequence ID" value="NZ_FNHH01000018.1"/>
</dbReference>
<keyword evidence="2" id="KW-1133">Transmembrane helix</keyword>
<protein>
    <submittedName>
        <fullName evidence="3">Uncharacterized protein</fullName>
    </submittedName>
</protein>
<feature type="transmembrane region" description="Helical" evidence="2">
    <location>
        <begin position="6"/>
        <end position="23"/>
    </location>
</feature>
<sequence>MEINYFIFVPIVLIAIILLLFVIKRNQKDEKKFEEDMNKDSGDPESHPTDKI</sequence>
<organism evidence="3 4">
    <name type="scientific">Daejeonella rubra</name>
    <dbReference type="NCBI Taxonomy" id="990371"/>
    <lineage>
        <taxon>Bacteria</taxon>
        <taxon>Pseudomonadati</taxon>
        <taxon>Bacteroidota</taxon>
        <taxon>Sphingobacteriia</taxon>
        <taxon>Sphingobacteriales</taxon>
        <taxon>Sphingobacteriaceae</taxon>
        <taxon>Daejeonella</taxon>
    </lineage>
</organism>
<gene>
    <name evidence="3" type="ORF">SAMN05421813_11849</name>
</gene>
<feature type="region of interest" description="Disordered" evidence="1">
    <location>
        <begin position="32"/>
        <end position="52"/>
    </location>
</feature>
<keyword evidence="2" id="KW-0812">Transmembrane</keyword>
<evidence type="ECO:0000256" key="2">
    <source>
        <dbReference type="SAM" id="Phobius"/>
    </source>
</evidence>
<dbReference type="AlphaFoldDB" id="A0A1G9UZ74"/>
<keyword evidence="2" id="KW-0472">Membrane</keyword>
<accession>A0A1G9UZ74</accession>
<evidence type="ECO:0000313" key="3">
    <source>
        <dbReference type="EMBL" id="SDM65077.1"/>
    </source>
</evidence>
<dbReference type="Proteomes" id="UP000199226">
    <property type="component" value="Unassembled WGS sequence"/>
</dbReference>
<dbReference type="STRING" id="990371.SAMN05421813_11849"/>
<reference evidence="4" key="1">
    <citation type="submission" date="2016-10" db="EMBL/GenBank/DDBJ databases">
        <authorList>
            <person name="Varghese N."/>
            <person name="Submissions S."/>
        </authorList>
    </citation>
    <scope>NUCLEOTIDE SEQUENCE [LARGE SCALE GENOMIC DNA]</scope>
    <source>
        <strain evidence="4">DSM 24536</strain>
    </source>
</reference>
<name>A0A1G9UZ74_9SPHI</name>
<dbReference type="EMBL" id="FNHH01000018">
    <property type="protein sequence ID" value="SDM65077.1"/>
    <property type="molecule type" value="Genomic_DNA"/>
</dbReference>
<evidence type="ECO:0000256" key="1">
    <source>
        <dbReference type="SAM" id="MobiDB-lite"/>
    </source>
</evidence>
<proteinExistence type="predicted"/>